<protein>
    <submittedName>
        <fullName evidence="1">Uncharacterized protein</fullName>
    </submittedName>
</protein>
<gene>
    <name evidence="1" type="ORF">IW261DRAFT_1607948</name>
</gene>
<name>A0AA39P8Y4_9AGAR</name>
<organism evidence="1 2">
    <name type="scientific">Armillaria novae-zelandiae</name>
    <dbReference type="NCBI Taxonomy" id="153914"/>
    <lineage>
        <taxon>Eukaryota</taxon>
        <taxon>Fungi</taxon>
        <taxon>Dikarya</taxon>
        <taxon>Basidiomycota</taxon>
        <taxon>Agaricomycotina</taxon>
        <taxon>Agaricomycetes</taxon>
        <taxon>Agaricomycetidae</taxon>
        <taxon>Agaricales</taxon>
        <taxon>Marasmiineae</taxon>
        <taxon>Physalacriaceae</taxon>
        <taxon>Armillaria</taxon>
    </lineage>
</organism>
<evidence type="ECO:0000313" key="2">
    <source>
        <dbReference type="Proteomes" id="UP001175227"/>
    </source>
</evidence>
<evidence type="ECO:0000313" key="1">
    <source>
        <dbReference type="EMBL" id="KAK0479634.1"/>
    </source>
</evidence>
<reference evidence="1" key="1">
    <citation type="submission" date="2023-06" db="EMBL/GenBank/DDBJ databases">
        <authorList>
            <consortium name="Lawrence Berkeley National Laboratory"/>
            <person name="Ahrendt S."/>
            <person name="Sahu N."/>
            <person name="Indic B."/>
            <person name="Wong-Bajracharya J."/>
            <person name="Merenyi Z."/>
            <person name="Ke H.-M."/>
            <person name="Monk M."/>
            <person name="Kocsube S."/>
            <person name="Drula E."/>
            <person name="Lipzen A."/>
            <person name="Balint B."/>
            <person name="Henrissat B."/>
            <person name="Andreopoulos B."/>
            <person name="Martin F.M."/>
            <person name="Harder C.B."/>
            <person name="Rigling D."/>
            <person name="Ford K.L."/>
            <person name="Foster G.D."/>
            <person name="Pangilinan J."/>
            <person name="Papanicolaou A."/>
            <person name="Barry K."/>
            <person name="LaButti K."/>
            <person name="Viragh M."/>
            <person name="Koriabine M."/>
            <person name="Yan M."/>
            <person name="Riley R."/>
            <person name="Champramary S."/>
            <person name="Plett K.L."/>
            <person name="Tsai I.J."/>
            <person name="Slot J."/>
            <person name="Sipos G."/>
            <person name="Plett J."/>
            <person name="Nagy L.G."/>
            <person name="Grigoriev I.V."/>
        </authorList>
    </citation>
    <scope>NUCLEOTIDE SEQUENCE</scope>
    <source>
        <strain evidence="1">ICMP 16352</strain>
    </source>
</reference>
<proteinExistence type="predicted"/>
<dbReference type="AlphaFoldDB" id="A0AA39P8Y4"/>
<comment type="caution">
    <text evidence="1">The sequence shown here is derived from an EMBL/GenBank/DDBJ whole genome shotgun (WGS) entry which is preliminary data.</text>
</comment>
<keyword evidence="2" id="KW-1185">Reference proteome</keyword>
<sequence>MPDRNHSNHPEFPPEILDAIVDELKSSKHALIQISLADCDRLRGLITLSPKLAIYFKHLHISCREFLLSADRKSLKVIEPLINITSLHLESLGFHGPEREFCDSVWASLCSHSYHTIQLSNWCFSWMDEFCALMSNSTSLYRIETQLVRFPKRECNAYYPRHPTTSPIELVIDDLTPNPEVILESAVSPSSCPYSFSRVRFLKIRLGHGDTVFLQRLNRFLNLPSTSLKNLYIRHFGALSGTPMTVNLNISRVENLGIRVSNYPESISARFDWWIANFKKVDYHNSIRTITFVIFESNAERERRSPLASIKSMEAYWSQLDECLASPRLASLRRVAIVFEGPPLPEWEEAKMLIEGGFTRLKQLGRELVLGRNLDVLTSEARRSFLL</sequence>
<dbReference type="EMBL" id="JAUEPR010000011">
    <property type="protein sequence ID" value="KAK0479634.1"/>
    <property type="molecule type" value="Genomic_DNA"/>
</dbReference>
<accession>A0AA39P8Y4</accession>
<dbReference type="Proteomes" id="UP001175227">
    <property type="component" value="Unassembled WGS sequence"/>
</dbReference>